<comment type="similarity">
    <text evidence="6">Belongs to the methyltransferase superfamily. RsmI family.</text>
</comment>
<keyword evidence="2 6" id="KW-0698">rRNA processing</keyword>
<evidence type="ECO:0000259" key="7">
    <source>
        <dbReference type="Pfam" id="PF00590"/>
    </source>
</evidence>
<dbReference type="Pfam" id="PF00590">
    <property type="entry name" value="TP_methylase"/>
    <property type="match status" value="1"/>
</dbReference>
<dbReference type="RefSeq" id="WP_308419148.1">
    <property type="nucleotide sequence ID" value="NZ_JACHHN010000003.1"/>
</dbReference>
<evidence type="ECO:0000313" key="9">
    <source>
        <dbReference type="EMBL" id="MBB5191198.1"/>
    </source>
</evidence>
<dbReference type="HAMAP" id="MF_01877">
    <property type="entry name" value="16SrRNA_methyltr_I"/>
    <property type="match status" value="1"/>
</dbReference>
<dbReference type="Gene3D" id="3.30.950.10">
    <property type="entry name" value="Methyltransferase, Cobalt-precorrin-4 Transmethylase, Domain 2"/>
    <property type="match status" value="1"/>
</dbReference>
<evidence type="ECO:0000313" key="10">
    <source>
        <dbReference type="Proteomes" id="UP000543030"/>
    </source>
</evidence>
<dbReference type="InterPro" id="IPR018063">
    <property type="entry name" value="SAM_MeTrfase_RsmI_CS"/>
</dbReference>
<comment type="function">
    <text evidence="6">Catalyzes the 2'-O-methylation of the ribose of cytidine 1402 (C1402) in 16S rRNA.</text>
</comment>
<name>A0A840RFA7_9NEIS</name>
<dbReference type="NCBIfam" id="TIGR00096">
    <property type="entry name" value="16S rRNA (cytidine(1402)-2'-O)-methyltransferase"/>
    <property type="match status" value="1"/>
</dbReference>
<dbReference type="InterPro" id="IPR035996">
    <property type="entry name" value="4pyrrol_Methylase_sf"/>
</dbReference>
<keyword evidence="3 6" id="KW-0489">Methyltransferase</keyword>
<dbReference type="FunFam" id="3.30.950.10:FF:000002">
    <property type="entry name" value="Ribosomal RNA small subunit methyltransferase I"/>
    <property type="match status" value="1"/>
</dbReference>
<dbReference type="InterPro" id="IPR014777">
    <property type="entry name" value="4pyrrole_Mease_sub1"/>
</dbReference>
<dbReference type="Gene3D" id="3.40.1010.10">
    <property type="entry name" value="Cobalt-precorrin-4 Transmethylase, Domain 1"/>
    <property type="match status" value="1"/>
</dbReference>
<comment type="subcellular location">
    <subcellularLocation>
        <location evidence="6">Cytoplasm</location>
    </subcellularLocation>
</comment>
<accession>A0A840RFA7</accession>
<dbReference type="SUPFAM" id="SSF53790">
    <property type="entry name" value="Tetrapyrrole methylase"/>
    <property type="match status" value="1"/>
</dbReference>
<feature type="domain" description="RsmI HTH" evidence="8">
    <location>
        <begin position="243"/>
        <end position="284"/>
    </location>
</feature>
<keyword evidence="5 6" id="KW-0949">S-adenosyl-L-methionine</keyword>
<dbReference type="PANTHER" id="PTHR46111:SF1">
    <property type="entry name" value="RIBOSOMAL RNA SMALL SUBUNIT METHYLTRANSFERASE I"/>
    <property type="match status" value="1"/>
</dbReference>
<dbReference type="AlphaFoldDB" id="A0A840RFA7"/>
<keyword evidence="1 6" id="KW-0963">Cytoplasm</keyword>
<dbReference type="InterPro" id="IPR053910">
    <property type="entry name" value="RsmI_HTH"/>
</dbReference>
<reference evidence="9 10" key="1">
    <citation type="submission" date="2020-08" db="EMBL/GenBank/DDBJ databases">
        <title>Genomic Encyclopedia of Type Strains, Phase IV (KMG-IV): sequencing the most valuable type-strain genomes for metagenomic binning, comparative biology and taxonomic classification.</title>
        <authorList>
            <person name="Goeker M."/>
        </authorList>
    </citation>
    <scope>NUCLEOTIDE SEQUENCE [LARGE SCALE GENOMIC DNA]</scope>
    <source>
        <strain evidence="9 10">DSM 18233</strain>
    </source>
</reference>
<dbReference type="PIRSF" id="PIRSF005917">
    <property type="entry name" value="MTase_YraL"/>
    <property type="match status" value="1"/>
</dbReference>
<dbReference type="InterPro" id="IPR014776">
    <property type="entry name" value="4pyrrole_Mease_sub2"/>
</dbReference>
<feature type="domain" description="Tetrapyrrole methylase" evidence="7">
    <location>
        <begin position="13"/>
        <end position="212"/>
    </location>
</feature>
<evidence type="ECO:0000256" key="1">
    <source>
        <dbReference type="ARBA" id="ARBA00022490"/>
    </source>
</evidence>
<dbReference type="EMBL" id="JACHHN010000003">
    <property type="protein sequence ID" value="MBB5191198.1"/>
    <property type="molecule type" value="Genomic_DNA"/>
</dbReference>
<dbReference type="GO" id="GO:0070677">
    <property type="term" value="F:rRNA (cytosine-2'-O-)-methyltransferase activity"/>
    <property type="evidence" value="ECO:0007669"/>
    <property type="project" value="UniProtKB-UniRule"/>
</dbReference>
<dbReference type="CDD" id="cd11648">
    <property type="entry name" value="RsmI"/>
    <property type="match status" value="1"/>
</dbReference>
<dbReference type="PROSITE" id="PS01296">
    <property type="entry name" value="RSMI"/>
    <property type="match status" value="1"/>
</dbReference>
<dbReference type="Pfam" id="PF23016">
    <property type="entry name" value="RsmI_C"/>
    <property type="match status" value="1"/>
</dbReference>
<comment type="caution">
    <text evidence="9">The sequence shown here is derived from an EMBL/GenBank/DDBJ whole genome shotgun (WGS) entry which is preliminary data.</text>
</comment>
<dbReference type="InterPro" id="IPR000878">
    <property type="entry name" value="4pyrrol_Mease"/>
</dbReference>
<keyword evidence="4 6" id="KW-0808">Transferase</keyword>
<dbReference type="InterPro" id="IPR008189">
    <property type="entry name" value="rRNA_ssu_MeTfrase_I"/>
</dbReference>
<evidence type="ECO:0000256" key="4">
    <source>
        <dbReference type="ARBA" id="ARBA00022679"/>
    </source>
</evidence>
<evidence type="ECO:0000256" key="2">
    <source>
        <dbReference type="ARBA" id="ARBA00022552"/>
    </source>
</evidence>
<protein>
    <recommendedName>
        <fullName evidence="6">Ribosomal RNA small subunit methyltransferase I</fullName>
        <ecNumber evidence="6">2.1.1.198</ecNumber>
    </recommendedName>
    <alternativeName>
        <fullName evidence="6">16S rRNA 2'-O-ribose C1402 methyltransferase</fullName>
    </alternativeName>
    <alternativeName>
        <fullName evidence="6">rRNA (cytidine-2'-O-)-methyltransferase RsmI</fullName>
    </alternativeName>
</protein>
<evidence type="ECO:0000259" key="8">
    <source>
        <dbReference type="Pfam" id="PF23016"/>
    </source>
</evidence>
<sequence>MHTEPLIVSKSSLYVVATPIGNLQDLTPRAIDVLRGVNVIAAEDTRVTGQLLKYFGINTPMISLREHNERAMAEKLVQRLQAGDAVAQVSDAGTPAISDPGAQLVAAVHAAGLRVIPVPGASALTTALSGAGFTCPHTLFYGFLPPKSRQRQDAIAPLVTLPYATVFYEAPHRILDTLKDLADGFGHDRTALIARELTKTFETLRRAPLGELLPWAEADSNQQRGEFVIVIDAAPPAAPDETNAHDHVLHPLLAELPLKQAVAIAQTITGAPRNALYERALELKKAMQS</sequence>
<proteinExistence type="inferred from homology"/>
<organism evidence="9 10">
    <name type="scientific">Silvimonas terrae</name>
    <dbReference type="NCBI Taxonomy" id="300266"/>
    <lineage>
        <taxon>Bacteria</taxon>
        <taxon>Pseudomonadati</taxon>
        <taxon>Pseudomonadota</taxon>
        <taxon>Betaproteobacteria</taxon>
        <taxon>Neisseriales</taxon>
        <taxon>Chitinibacteraceae</taxon>
        <taxon>Silvimonas</taxon>
    </lineage>
</organism>
<dbReference type="Proteomes" id="UP000543030">
    <property type="component" value="Unassembled WGS sequence"/>
</dbReference>
<dbReference type="PANTHER" id="PTHR46111">
    <property type="entry name" value="RIBOSOMAL RNA SMALL SUBUNIT METHYLTRANSFERASE I"/>
    <property type="match status" value="1"/>
</dbReference>
<evidence type="ECO:0000256" key="3">
    <source>
        <dbReference type="ARBA" id="ARBA00022603"/>
    </source>
</evidence>
<dbReference type="FunFam" id="3.40.1010.10:FF:000007">
    <property type="entry name" value="Ribosomal RNA small subunit methyltransferase I"/>
    <property type="match status" value="1"/>
</dbReference>
<dbReference type="GO" id="GO:0005737">
    <property type="term" value="C:cytoplasm"/>
    <property type="evidence" value="ECO:0007669"/>
    <property type="project" value="UniProtKB-SubCell"/>
</dbReference>
<evidence type="ECO:0000256" key="5">
    <source>
        <dbReference type="ARBA" id="ARBA00022691"/>
    </source>
</evidence>
<keyword evidence="10" id="KW-1185">Reference proteome</keyword>
<comment type="catalytic activity">
    <reaction evidence="6">
        <text>cytidine(1402) in 16S rRNA + S-adenosyl-L-methionine = 2'-O-methylcytidine(1402) in 16S rRNA + S-adenosyl-L-homocysteine + H(+)</text>
        <dbReference type="Rhea" id="RHEA:42924"/>
        <dbReference type="Rhea" id="RHEA-COMP:10285"/>
        <dbReference type="Rhea" id="RHEA-COMP:10286"/>
        <dbReference type="ChEBI" id="CHEBI:15378"/>
        <dbReference type="ChEBI" id="CHEBI:57856"/>
        <dbReference type="ChEBI" id="CHEBI:59789"/>
        <dbReference type="ChEBI" id="CHEBI:74495"/>
        <dbReference type="ChEBI" id="CHEBI:82748"/>
        <dbReference type="EC" id="2.1.1.198"/>
    </reaction>
</comment>
<evidence type="ECO:0000256" key="6">
    <source>
        <dbReference type="HAMAP-Rule" id="MF_01877"/>
    </source>
</evidence>
<dbReference type="EC" id="2.1.1.198" evidence="6"/>
<gene>
    <name evidence="6" type="primary">rsmI</name>
    <name evidence="9" type="ORF">HNQ50_001921</name>
</gene>